<name>A0A1Y1CP79_9BACT</name>
<evidence type="ECO:0000256" key="1">
    <source>
        <dbReference type="SAM" id="Coils"/>
    </source>
</evidence>
<reference evidence="6" key="2">
    <citation type="journal article" date="2020" name="Antonie Van Leeuwenhoek">
        <title>Labilibaculum antarcticum sp. nov., a novel facultative anaerobic, psychrotorelant bacterium isolated from marine sediment of Antarctica.</title>
        <authorList>
            <person name="Watanabe M."/>
            <person name="Kojima H."/>
            <person name="Fukui M."/>
        </authorList>
    </citation>
    <scope>NUCLEOTIDE SEQUENCE [LARGE SCALE GENOMIC DNA]</scope>
    <source>
        <strain evidence="6">SPP2</strain>
    </source>
</reference>
<keyword evidence="2" id="KW-0472">Membrane</keyword>
<dbReference type="EMBL" id="AP018042">
    <property type="protein sequence ID" value="BAX81051.1"/>
    <property type="molecule type" value="Genomic_DNA"/>
</dbReference>
<feature type="chain" id="PRO_5012440416" description="HTH luxR-type domain-containing protein" evidence="3">
    <location>
        <begin position="29"/>
        <end position="543"/>
    </location>
</feature>
<dbReference type="OrthoDB" id="1090267at2"/>
<keyword evidence="1" id="KW-0175">Coiled coil</keyword>
<dbReference type="Gene3D" id="1.25.40.10">
    <property type="entry name" value="Tetratricopeptide repeat domain"/>
    <property type="match status" value="1"/>
</dbReference>
<dbReference type="InterPro" id="IPR000792">
    <property type="entry name" value="Tscrpt_reg_LuxR_C"/>
</dbReference>
<gene>
    <name evidence="5" type="ORF">ALGA_2739</name>
</gene>
<dbReference type="Gene3D" id="1.10.10.10">
    <property type="entry name" value="Winged helix-like DNA-binding domain superfamily/Winged helix DNA-binding domain"/>
    <property type="match status" value="1"/>
</dbReference>
<protein>
    <recommendedName>
        <fullName evidence="4">HTH luxR-type domain-containing protein</fullName>
    </recommendedName>
</protein>
<feature type="coiled-coil region" evidence="1">
    <location>
        <begin position="321"/>
        <end position="355"/>
    </location>
</feature>
<keyword evidence="6" id="KW-1185">Reference proteome</keyword>
<evidence type="ECO:0000256" key="2">
    <source>
        <dbReference type="SAM" id="Phobius"/>
    </source>
</evidence>
<organism evidence="5 6">
    <name type="scientific">Labilibaculum antarcticum</name>
    <dbReference type="NCBI Taxonomy" id="1717717"/>
    <lineage>
        <taxon>Bacteria</taxon>
        <taxon>Pseudomonadati</taxon>
        <taxon>Bacteroidota</taxon>
        <taxon>Bacteroidia</taxon>
        <taxon>Marinilabiliales</taxon>
        <taxon>Marinifilaceae</taxon>
        <taxon>Labilibaculum</taxon>
    </lineage>
</organism>
<dbReference type="SUPFAM" id="SSF48452">
    <property type="entry name" value="TPR-like"/>
    <property type="match status" value="1"/>
</dbReference>
<keyword evidence="2" id="KW-0812">Transmembrane</keyword>
<dbReference type="SUPFAM" id="SSF46894">
    <property type="entry name" value="C-terminal effector domain of the bipartite response regulators"/>
    <property type="match status" value="1"/>
</dbReference>
<dbReference type="Proteomes" id="UP000218267">
    <property type="component" value="Chromosome"/>
</dbReference>
<accession>A0A1Y1CP79</accession>
<sequence>MHITHTQNKHTLLLIVLSLFCLSTFAQKSQSSEAENLLNQAKDSRYLHPKKALSYYGKSLDLFMKVNDTAKIIEIKHEQLSITSGLAKYQQAYDISWSLLPFVQSPKYAKQHVELLQKMITLYMIYEQYDKAKSTRKKAFTIVNEQIHDEILKTDLKAKLYSLDAWIQTETSKDYLKAEELVLKSLDLYKTEGIERHKVDYTKLQLAQLYIIMYRFDEAFSLLQEVDQKYKDQEEGIHCILYEYYGRYYQKTKKPDSAIYYFKKAVYAINNFSAHISNQVDILENISDLYALKGDTKKAYQYILETKAISDNVFSSISAQNKKLFEIKDEYEAQLRQSREEIKTQKLAILEHEKQFWLFKLIGAIVLLILSASGIWYYYRRRAHQFQMKQKFLKQKQAEVLEIKNKELLSSALQLIERDTQQEEIKKKLENLDVKKENIVIIKQIIKSLNSDKSKKWKEFETHFTAVNNEFFSTLLGKYPKLTSTDLKICAFIKLGFSSKDMAQIMGIGVEGINTTRSRLRKKMTLERDVVLVDFLQGIGMHE</sequence>
<dbReference type="InterPro" id="IPR036388">
    <property type="entry name" value="WH-like_DNA-bd_sf"/>
</dbReference>
<evidence type="ECO:0000259" key="4">
    <source>
        <dbReference type="SMART" id="SM00421"/>
    </source>
</evidence>
<feature type="domain" description="HTH luxR-type" evidence="4">
    <location>
        <begin position="479"/>
        <end position="536"/>
    </location>
</feature>
<dbReference type="AlphaFoldDB" id="A0A1Y1CP79"/>
<dbReference type="RefSeq" id="WP_145957635.1">
    <property type="nucleotide sequence ID" value="NZ_AP018042.1"/>
</dbReference>
<keyword evidence="2" id="KW-1133">Transmembrane helix</keyword>
<dbReference type="SMART" id="SM00421">
    <property type="entry name" value="HTH_LUXR"/>
    <property type="match status" value="1"/>
</dbReference>
<dbReference type="KEGG" id="mbas:ALGA_2739"/>
<feature type="signal peptide" evidence="3">
    <location>
        <begin position="1"/>
        <end position="28"/>
    </location>
</feature>
<feature type="transmembrane region" description="Helical" evidence="2">
    <location>
        <begin position="356"/>
        <end position="379"/>
    </location>
</feature>
<evidence type="ECO:0000313" key="5">
    <source>
        <dbReference type="EMBL" id="BAX81051.1"/>
    </source>
</evidence>
<dbReference type="InterPro" id="IPR016032">
    <property type="entry name" value="Sig_transdc_resp-reg_C-effctor"/>
</dbReference>
<dbReference type="GO" id="GO:0006355">
    <property type="term" value="P:regulation of DNA-templated transcription"/>
    <property type="evidence" value="ECO:0007669"/>
    <property type="project" value="InterPro"/>
</dbReference>
<keyword evidence="3" id="KW-0732">Signal</keyword>
<dbReference type="InterPro" id="IPR011990">
    <property type="entry name" value="TPR-like_helical_dom_sf"/>
</dbReference>
<dbReference type="GO" id="GO:0003677">
    <property type="term" value="F:DNA binding"/>
    <property type="evidence" value="ECO:0007669"/>
    <property type="project" value="InterPro"/>
</dbReference>
<proteinExistence type="predicted"/>
<evidence type="ECO:0000256" key="3">
    <source>
        <dbReference type="SAM" id="SignalP"/>
    </source>
</evidence>
<evidence type="ECO:0000313" key="6">
    <source>
        <dbReference type="Proteomes" id="UP000218267"/>
    </source>
</evidence>
<reference evidence="5 6" key="1">
    <citation type="journal article" date="2018" name="Mar. Genomics">
        <title>Complete genome sequence of Marinifilaceae bacterium strain SPP2, isolated from the Antarctic marine sediment.</title>
        <authorList>
            <person name="Watanabe M."/>
            <person name="Kojima H."/>
            <person name="Fukui M."/>
        </authorList>
    </citation>
    <scope>NUCLEOTIDE SEQUENCE [LARGE SCALE GENOMIC DNA]</scope>
    <source>
        <strain evidence="5 6">SPP2</strain>
    </source>
</reference>